<dbReference type="AlphaFoldDB" id="A0A1A2XQC3"/>
<evidence type="ECO:0000313" key="2">
    <source>
        <dbReference type="Proteomes" id="UP000093943"/>
    </source>
</evidence>
<organism evidence="1 2">
    <name type="scientific">Mycolicibacter sinensis (strain JDM601)</name>
    <name type="common">Mycobacterium sinense</name>
    <dbReference type="NCBI Taxonomy" id="875328"/>
    <lineage>
        <taxon>Bacteria</taxon>
        <taxon>Bacillati</taxon>
        <taxon>Actinomycetota</taxon>
        <taxon>Actinomycetes</taxon>
        <taxon>Mycobacteriales</taxon>
        <taxon>Mycobacteriaceae</taxon>
        <taxon>Mycolicibacter</taxon>
    </lineage>
</organism>
<accession>A0A1A2XQC3</accession>
<name>A0A1A2XQC3_MYCSD</name>
<gene>
    <name evidence="1" type="ORF">A5710_04350</name>
</gene>
<sequence length="126" mass="13636">MVLQPLSCVGIDTRIIEHLLCRVGDRVQGGCTCAGGVGIRLSNHGVHFRKFRFHGSLPLKDLVDFVVAVVRDCLETIPQMLHGIGDALIGLAFRATLMGDVKQTFLAKPKASHRIVRGAATIVVTH</sequence>
<reference evidence="2" key="1">
    <citation type="submission" date="2016-06" db="EMBL/GenBank/DDBJ databases">
        <authorList>
            <person name="Sutton G."/>
            <person name="Brinkac L."/>
            <person name="Sanka R."/>
            <person name="Adams M."/>
            <person name="Lau E."/>
            <person name="Sam S."/>
            <person name="Sreng N."/>
            <person name="Him V."/>
            <person name="Kerleguer A."/>
            <person name="Cheng S."/>
        </authorList>
    </citation>
    <scope>NUCLEOTIDE SEQUENCE [LARGE SCALE GENOMIC DNA]</scope>
    <source>
        <strain evidence="2">E1876</strain>
    </source>
</reference>
<dbReference type="EMBL" id="LZKG01000109">
    <property type="protein sequence ID" value="OBI27935.1"/>
    <property type="molecule type" value="Genomic_DNA"/>
</dbReference>
<evidence type="ECO:0000313" key="1">
    <source>
        <dbReference type="EMBL" id="OBI27935.1"/>
    </source>
</evidence>
<protein>
    <submittedName>
        <fullName evidence="1">Uncharacterized protein</fullName>
    </submittedName>
</protein>
<comment type="caution">
    <text evidence="1">The sequence shown here is derived from an EMBL/GenBank/DDBJ whole genome shotgun (WGS) entry which is preliminary data.</text>
</comment>
<proteinExistence type="predicted"/>
<dbReference type="Proteomes" id="UP000093943">
    <property type="component" value="Unassembled WGS sequence"/>
</dbReference>